<evidence type="ECO:0000313" key="1">
    <source>
        <dbReference type="EMBL" id="KAI0046970.1"/>
    </source>
</evidence>
<reference evidence="1" key="2">
    <citation type="journal article" date="2022" name="New Phytol.">
        <title>Evolutionary transition to the ectomycorrhizal habit in the genomes of a hyperdiverse lineage of mushroom-forming fungi.</title>
        <authorList>
            <person name="Looney B."/>
            <person name="Miyauchi S."/>
            <person name="Morin E."/>
            <person name="Drula E."/>
            <person name="Courty P.E."/>
            <person name="Kohler A."/>
            <person name="Kuo A."/>
            <person name="LaButti K."/>
            <person name="Pangilinan J."/>
            <person name="Lipzen A."/>
            <person name="Riley R."/>
            <person name="Andreopoulos W."/>
            <person name="He G."/>
            <person name="Johnson J."/>
            <person name="Nolan M."/>
            <person name="Tritt A."/>
            <person name="Barry K.W."/>
            <person name="Grigoriev I.V."/>
            <person name="Nagy L.G."/>
            <person name="Hibbett D."/>
            <person name="Henrissat B."/>
            <person name="Matheny P.B."/>
            <person name="Labbe J."/>
            <person name="Martin F.M."/>
        </authorList>
    </citation>
    <scope>NUCLEOTIDE SEQUENCE</scope>
    <source>
        <strain evidence="1">FP105234-sp</strain>
    </source>
</reference>
<keyword evidence="2" id="KW-1185">Reference proteome</keyword>
<dbReference type="EMBL" id="MU275913">
    <property type="protein sequence ID" value="KAI0046970.1"/>
    <property type="molecule type" value="Genomic_DNA"/>
</dbReference>
<proteinExistence type="predicted"/>
<organism evidence="1 2">
    <name type="scientific">Auriscalpium vulgare</name>
    <dbReference type="NCBI Taxonomy" id="40419"/>
    <lineage>
        <taxon>Eukaryota</taxon>
        <taxon>Fungi</taxon>
        <taxon>Dikarya</taxon>
        <taxon>Basidiomycota</taxon>
        <taxon>Agaricomycotina</taxon>
        <taxon>Agaricomycetes</taxon>
        <taxon>Russulales</taxon>
        <taxon>Auriscalpiaceae</taxon>
        <taxon>Auriscalpium</taxon>
    </lineage>
</organism>
<comment type="caution">
    <text evidence="1">The sequence shown here is derived from an EMBL/GenBank/DDBJ whole genome shotgun (WGS) entry which is preliminary data.</text>
</comment>
<reference evidence="1" key="1">
    <citation type="submission" date="2021-02" db="EMBL/GenBank/DDBJ databases">
        <authorList>
            <consortium name="DOE Joint Genome Institute"/>
            <person name="Ahrendt S."/>
            <person name="Looney B.P."/>
            <person name="Miyauchi S."/>
            <person name="Morin E."/>
            <person name="Drula E."/>
            <person name="Courty P.E."/>
            <person name="Chicoki N."/>
            <person name="Fauchery L."/>
            <person name="Kohler A."/>
            <person name="Kuo A."/>
            <person name="Labutti K."/>
            <person name="Pangilinan J."/>
            <person name="Lipzen A."/>
            <person name="Riley R."/>
            <person name="Andreopoulos W."/>
            <person name="He G."/>
            <person name="Johnson J."/>
            <person name="Barry K.W."/>
            <person name="Grigoriev I.V."/>
            <person name="Nagy L."/>
            <person name="Hibbett D."/>
            <person name="Henrissat B."/>
            <person name="Matheny P.B."/>
            <person name="Labbe J."/>
            <person name="Martin F."/>
        </authorList>
    </citation>
    <scope>NUCLEOTIDE SEQUENCE</scope>
    <source>
        <strain evidence="1">FP105234-sp</strain>
    </source>
</reference>
<protein>
    <submittedName>
        <fullName evidence="1">Uncharacterized protein</fullName>
    </submittedName>
</protein>
<accession>A0ACB8RSG3</accession>
<evidence type="ECO:0000313" key="2">
    <source>
        <dbReference type="Proteomes" id="UP000814033"/>
    </source>
</evidence>
<dbReference type="Proteomes" id="UP000814033">
    <property type="component" value="Unassembled WGS sequence"/>
</dbReference>
<name>A0ACB8RSG3_9AGAM</name>
<sequence>MNTPSTSASSSSLSISGVRPHPSRLLSTLRRSLSSSSSPKLTKSVDDLDMTRASRHRTSDPDPAETRPSVAQIAMGLHLSRTPHLPPHLSHLSPAYPPPPHEPHPRPRRASHHHHTRSLAPVHVAPRLPPPPTRSALKKPGSASASSRSPSTSPVTGTGSRPASALTLTSVSSAPSSTAPSTPSSGSPRSRFARFLGVGPRGRHTRSLVAVEAVVVEPDARKAVRFEEVDGEN</sequence>
<gene>
    <name evidence="1" type="ORF">FA95DRAFT_1559520</name>
</gene>